<protein>
    <recommendedName>
        <fullName evidence="5">HTH tetR-type domain-containing protein</fullName>
    </recommendedName>
</protein>
<dbReference type="HOGENOM" id="CLU_082427_1_0_5"/>
<dbReference type="SUPFAM" id="SSF48498">
    <property type="entry name" value="Tetracyclin repressor-like, C-terminal domain"/>
    <property type="match status" value="1"/>
</dbReference>
<dbReference type="EMBL" id="AP012603">
    <property type="protein sequence ID" value="BAM86697.1"/>
    <property type="molecule type" value="Genomic_DNA"/>
</dbReference>
<dbReference type="InterPro" id="IPR001647">
    <property type="entry name" value="HTH_TetR"/>
</dbReference>
<dbReference type="InterPro" id="IPR036271">
    <property type="entry name" value="Tet_transcr_reg_TetR-rel_C_sf"/>
</dbReference>
<dbReference type="RefSeq" id="WP_015663834.1">
    <property type="nucleotide sequence ID" value="NC_020453.1"/>
</dbReference>
<sequence length="181" mass="19898">MSTEDQILSAASEILEQQGPEAVTTRAVCQAASVTAPTLYHHFGDKRGLLRAVVMRGVETFMAQKRTNRQTADALADLKRGWNGWIAFALERPKLFRMMIDYTRSDPGASKEAFGLMRAVVERLEARGRLTTDVDTAARTIWAASNGIQSLFLQDVPAAEIKRSSDILLDALVARFVKTGG</sequence>
<evidence type="ECO:0000313" key="7">
    <source>
        <dbReference type="Proteomes" id="UP000011841"/>
    </source>
</evidence>
<evidence type="ECO:0000259" key="5">
    <source>
        <dbReference type="PROSITE" id="PS50977"/>
    </source>
</evidence>
<dbReference type="PANTHER" id="PTHR30055:SF234">
    <property type="entry name" value="HTH-TYPE TRANSCRIPTIONAL REGULATOR BETI"/>
    <property type="match status" value="1"/>
</dbReference>
<dbReference type="Pfam" id="PF13305">
    <property type="entry name" value="TetR_C_33"/>
    <property type="match status" value="1"/>
</dbReference>
<dbReference type="SUPFAM" id="SSF46689">
    <property type="entry name" value="Homeodomain-like"/>
    <property type="match status" value="1"/>
</dbReference>
<dbReference type="Gene3D" id="1.10.357.10">
    <property type="entry name" value="Tetracycline Repressor, domain 2"/>
    <property type="match status" value="1"/>
</dbReference>
<keyword evidence="7" id="KW-1185">Reference proteome</keyword>
<proteinExistence type="predicted"/>
<dbReference type="Proteomes" id="UP000011841">
    <property type="component" value="Chromosome"/>
</dbReference>
<dbReference type="PANTHER" id="PTHR30055">
    <property type="entry name" value="HTH-TYPE TRANSCRIPTIONAL REGULATOR RUTR"/>
    <property type="match status" value="1"/>
</dbReference>
<dbReference type="Pfam" id="PF00440">
    <property type="entry name" value="TetR_N"/>
    <property type="match status" value="1"/>
</dbReference>
<dbReference type="PROSITE" id="PS50977">
    <property type="entry name" value="HTH_TETR_2"/>
    <property type="match status" value="1"/>
</dbReference>
<dbReference type="eggNOG" id="COG1309">
    <property type="taxonomic scope" value="Bacteria"/>
</dbReference>
<dbReference type="PATRIC" id="fig|1245469.3.peg.700"/>
<dbReference type="GO" id="GO:0003700">
    <property type="term" value="F:DNA-binding transcription factor activity"/>
    <property type="evidence" value="ECO:0007669"/>
    <property type="project" value="TreeGrafter"/>
</dbReference>
<evidence type="ECO:0000256" key="3">
    <source>
        <dbReference type="ARBA" id="ARBA00023163"/>
    </source>
</evidence>
<dbReference type="InterPro" id="IPR025996">
    <property type="entry name" value="MT1864/Rv1816-like_C"/>
</dbReference>
<organism evidence="6 7">
    <name type="scientific">Bradyrhizobium oligotrophicum S58</name>
    <dbReference type="NCBI Taxonomy" id="1245469"/>
    <lineage>
        <taxon>Bacteria</taxon>
        <taxon>Pseudomonadati</taxon>
        <taxon>Pseudomonadota</taxon>
        <taxon>Alphaproteobacteria</taxon>
        <taxon>Hyphomicrobiales</taxon>
        <taxon>Nitrobacteraceae</taxon>
        <taxon>Bradyrhizobium</taxon>
    </lineage>
</organism>
<dbReference type="InterPro" id="IPR050109">
    <property type="entry name" value="HTH-type_TetR-like_transc_reg"/>
</dbReference>
<feature type="domain" description="HTH tetR-type" evidence="5">
    <location>
        <begin position="1"/>
        <end position="61"/>
    </location>
</feature>
<accession>M4Z1S8</accession>
<dbReference type="PROSITE" id="PS01081">
    <property type="entry name" value="HTH_TETR_1"/>
    <property type="match status" value="1"/>
</dbReference>
<name>M4Z1S8_9BRAD</name>
<dbReference type="GeneID" id="301814683"/>
<dbReference type="KEGG" id="aol:S58_06830"/>
<evidence type="ECO:0000256" key="2">
    <source>
        <dbReference type="ARBA" id="ARBA00023125"/>
    </source>
</evidence>
<keyword evidence="1" id="KW-0805">Transcription regulation</keyword>
<reference evidence="6 7" key="1">
    <citation type="journal article" date="2013" name="Appl. Environ. Microbiol.">
        <title>Genome analysis suggests that the soil oligotrophic bacterium Agromonas oligotrophica (Bradyrhizobium oligotrophicum) is a nitrogen-fixing symbiont of Aeschynomene indica.</title>
        <authorList>
            <person name="Okubo T."/>
            <person name="Fukushima S."/>
            <person name="Itakura M."/>
            <person name="Oshima K."/>
            <person name="Longtonglang A."/>
            <person name="Teaumroong N."/>
            <person name="Mitsui H."/>
            <person name="Hattori M."/>
            <person name="Hattori R."/>
            <person name="Hattori T."/>
            <person name="Minamisawa K."/>
        </authorList>
    </citation>
    <scope>NUCLEOTIDE SEQUENCE [LARGE SCALE GENOMIC DNA]</scope>
    <source>
        <strain evidence="6 7">S58</strain>
    </source>
</reference>
<evidence type="ECO:0000256" key="1">
    <source>
        <dbReference type="ARBA" id="ARBA00023015"/>
    </source>
</evidence>
<dbReference type="AlphaFoldDB" id="M4Z1S8"/>
<dbReference type="InterPro" id="IPR023772">
    <property type="entry name" value="DNA-bd_HTH_TetR-type_CS"/>
</dbReference>
<dbReference type="OrthoDB" id="9805134at2"/>
<evidence type="ECO:0000313" key="6">
    <source>
        <dbReference type="EMBL" id="BAM86697.1"/>
    </source>
</evidence>
<dbReference type="GO" id="GO:0000976">
    <property type="term" value="F:transcription cis-regulatory region binding"/>
    <property type="evidence" value="ECO:0007669"/>
    <property type="project" value="TreeGrafter"/>
</dbReference>
<dbReference type="InterPro" id="IPR009057">
    <property type="entry name" value="Homeodomain-like_sf"/>
</dbReference>
<evidence type="ECO:0000256" key="4">
    <source>
        <dbReference type="PROSITE-ProRule" id="PRU00335"/>
    </source>
</evidence>
<dbReference type="PRINTS" id="PR00455">
    <property type="entry name" value="HTHTETR"/>
</dbReference>
<dbReference type="STRING" id="1245469.S58_06830"/>
<keyword evidence="2 4" id="KW-0238">DNA-binding</keyword>
<gene>
    <name evidence="6" type="ORF">S58_06830</name>
</gene>
<feature type="DNA-binding region" description="H-T-H motif" evidence="4">
    <location>
        <begin position="24"/>
        <end position="43"/>
    </location>
</feature>
<keyword evidence="3" id="KW-0804">Transcription</keyword>